<proteinExistence type="predicted"/>
<protein>
    <recommendedName>
        <fullName evidence="3">Endonuclease/exonuclease/phosphatase domain-containing protein</fullName>
    </recommendedName>
</protein>
<gene>
    <name evidence="1" type="ORF">H5410_053869</name>
</gene>
<evidence type="ECO:0000313" key="2">
    <source>
        <dbReference type="Proteomes" id="UP000824120"/>
    </source>
</evidence>
<reference evidence="1 2" key="1">
    <citation type="submission" date="2020-09" db="EMBL/GenBank/DDBJ databases">
        <title>De no assembly of potato wild relative species, Solanum commersonii.</title>
        <authorList>
            <person name="Cho K."/>
        </authorList>
    </citation>
    <scope>NUCLEOTIDE SEQUENCE [LARGE SCALE GENOMIC DNA]</scope>
    <source>
        <strain evidence="1">LZ3.2</strain>
        <tissue evidence="1">Leaf</tissue>
    </source>
</reference>
<dbReference type="EMBL" id="JACXVP010000010">
    <property type="protein sequence ID" value="KAG5583242.1"/>
    <property type="molecule type" value="Genomic_DNA"/>
</dbReference>
<keyword evidence="2" id="KW-1185">Reference proteome</keyword>
<dbReference type="OrthoDB" id="1906115at2759"/>
<name>A0A9J5X5S8_SOLCO</name>
<dbReference type="SUPFAM" id="SSF56219">
    <property type="entry name" value="DNase I-like"/>
    <property type="match status" value="1"/>
</dbReference>
<dbReference type="Proteomes" id="UP000824120">
    <property type="component" value="Chromosome 10"/>
</dbReference>
<comment type="caution">
    <text evidence="1">The sequence shown here is derived from an EMBL/GenBank/DDBJ whole genome shotgun (WGS) entry which is preliminary data.</text>
</comment>
<dbReference type="AlphaFoldDB" id="A0A9J5X5S8"/>
<dbReference type="PANTHER" id="PTHR33710">
    <property type="entry name" value="BNAC02G09200D PROTEIN"/>
    <property type="match status" value="1"/>
</dbReference>
<organism evidence="1 2">
    <name type="scientific">Solanum commersonii</name>
    <name type="common">Commerson's wild potato</name>
    <name type="synonym">Commerson's nightshade</name>
    <dbReference type="NCBI Taxonomy" id="4109"/>
    <lineage>
        <taxon>Eukaryota</taxon>
        <taxon>Viridiplantae</taxon>
        <taxon>Streptophyta</taxon>
        <taxon>Embryophyta</taxon>
        <taxon>Tracheophyta</taxon>
        <taxon>Spermatophyta</taxon>
        <taxon>Magnoliopsida</taxon>
        <taxon>eudicotyledons</taxon>
        <taxon>Gunneridae</taxon>
        <taxon>Pentapetalae</taxon>
        <taxon>asterids</taxon>
        <taxon>lamiids</taxon>
        <taxon>Solanales</taxon>
        <taxon>Solanaceae</taxon>
        <taxon>Solanoideae</taxon>
        <taxon>Solaneae</taxon>
        <taxon>Solanum</taxon>
    </lineage>
</organism>
<accession>A0A9J5X5S8</accession>
<evidence type="ECO:0000313" key="1">
    <source>
        <dbReference type="EMBL" id="KAG5583242.1"/>
    </source>
</evidence>
<dbReference type="InterPro" id="IPR036691">
    <property type="entry name" value="Endo/exonu/phosph_ase_sf"/>
</dbReference>
<dbReference type="PANTHER" id="PTHR33710:SF71">
    <property type="entry name" value="ENDONUCLEASE_EXONUCLEASE_PHOSPHATASE DOMAIN-CONTAINING PROTEIN"/>
    <property type="match status" value="1"/>
</dbReference>
<sequence length="108" mass="12837">MNGTPFLFEFNSKEEAEHILQGAWNRQGAMTDFSEWINDIEHIDPPLIGGYYTWRREDNHTTSKIDKFRHCSLWECLQIKQNQLPKLTSDHNPVMLVCGDWNFKKSYF</sequence>
<evidence type="ECO:0008006" key="3">
    <source>
        <dbReference type="Google" id="ProtNLM"/>
    </source>
</evidence>